<gene>
    <name evidence="2" type="ORF">OO7_09737</name>
</gene>
<keyword evidence="3" id="KW-1185">Reference proteome</keyword>
<dbReference type="HOGENOM" id="CLU_560032_0_0_6"/>
<protein>
    <submittedName>
        <fullName evidence="2">Uncharacterized protein</fullName>
    </submittedName>
</protein>
<reference evidence="2 3" key="1">
    <citation type="journal article" date="2012" name="BMC Genomics">
        <title>Comparative genomics of bacteria in the genus Providencia isolated from wild Drosophila melanogaster.</title>
        <authorList>
            <person name="Galac M.R."/>
            <person name="Lazzaro B.P."/>
        </authorList>
    </citation>
    <scope>NUCLEOTIDE SEQUENCE [LARGE SCALE GENOMIC DNA]</scope>
    <source>
        <strain evidence="2 3">DSM 19967</strain>
    </source>
</reference>
<proteinExistence type="predicted"/>
<accession>K8W6G4</accession>
<sequence>MNKISSYDRVSTKVINLIGGSLSTKKTKKLLDNLKAIREGSGKISIKSSIFVALENKANKTKNSDLKNKINYEIAACILSNKINDVEIKTKNLNEENKKNIKKLDGKDQALKNISGNIVAKTTKVSKKDTVSSIGLEFRLQAAINCREAGIDKEELSVIRKDIRLDQKKLDELKRIKEFISVTKAAYVLRGLNNNYLSILKNKEEKNNVINEYSNRFERIFTRSFLRECFQMDEIKTVYSMTRVEEFSQTELYNFDNNPIFNRPKDKLKYNQTVNLVNKKIERVENNIAYLEKYLACLIKDISKVEIITARDFIEKAESSKNKGMINQGKELKAMIQRYENHLKEVDDAPKKIAVNSKAITTMNEVKEILVVSYDNASHLRFMSDILEVMKMGNTVGQAAKNKVQTLQNEVESTWNEAISVKEKIDQALSSDVARLNNQNLDDIIDDGNSSNNNNDVSFQLPEVPAHDLADKIPSTKEQKAKEKMVG</sequence>
<feature type="compositionally biased region" description="Low complexity" evidence="1">
    <location>
        <begin position="444"/>
        <end position="456"/>
    </location>
</feature>
<feature type="region of interest" description="Disordered" evidence="1">
    <location>
        <begin position="444"/>
        <end position="487"/>
    </location>
</feature>
<dbReference type="RefSeq" id="WP_008915757.1">
    <property type="nucleotide sequence ID" value="NZ_CM001773.1"/>
</dbReference>
<dbReference type="EMBL" id="AKKN01000009">
    <property type="protein sequence ID" value="EKT56213.1"/>
    <property type="molecule type" value="Genomic_DNA"/>
</dbReference>
<evidence type="ECO:0000256" key="1">
    <source>
        <dbReference type="SAM" id="MobiDB-lite"/>
    </source>
</evidence>
<feature type="compositionally biased region" description="Basic and acidic residues" evidence="1">
    <location>
        <begin position="465"/>
        <end position="487"/>
    </location>
</feature>
<dbReference type="PATRIC" id="fig|1141660.3.peg.1941"/>
<organism evidence="2 3">
    <name type="scientific">Providencia sneebia DSM 19967</name>
    <dbReference type="NCBI Taxonomy" id="1141660"/>
    <lineage>
        <taxon>Bacteria</taxon>
        <taxon>Pseudomonadati</taxon>
        <taxon>Pseudomonadota</taxon>
        <taxon>Gammaproteobacteria</taxon>
        <taxon>Enterobacterales</taxon>
        <taxon>Morganellaceae</taxon>
        <taxon>Providencia</taxon>
    </lineage>
</organism>
<evidence type="ECO:0000313" key="2">
    <source>
        <dbReference type="EMBL" id="EKT56213.1"/>
    </source>
</evidence>
<comment type="caution">
    <text evidence="2">The sequence shown here is derived from an EMBL/GenBank/DDBJ whole genome shotgun (WGS) entry which is preliminary data.</text>
</comment>
<name>K8W6G4_9GAMM</name>
<evidence type="ECO:0000313" key="3">
    <source>
        <dbReference type="Proteomes" id="UP000010290"/>
    </source>
</evidence>
<dbReference type="AlphaFoldDB" id="K8W6G4"/>
<dbReference type="Proteomes" id="UP000010290">
    <property type="component" value="Chromosome"/>
</dbReference>